<feature type="modified residue" description="N6-(pyridoxal phosphate)lysine" evidence="11">
    <location>
        <position position="218"/>
    </location>
</feature>
<comment type="cofactor">
    <cofactor evidence="1 11">
        <name>pyridoxal 5'-phosphate</name>
        <dbReference type="ChEBI" id="CHEBI:597326"/>
    </cofactor>
</comment>
<feature type="domain" description="Aminotransferase class I/classII large" evidence="12">
    <location>
        <begin position="25"/>
        <end position="352"/>
    </location>
</feature>
<keyword evidence="14" id="KW-1185">Reference proteome</keyword>
<dbReference type="EMBL" id="PUGF01000004">
    <property type="protein sequence ID" value="PRC94006.1"/>
    <property type="molecule type" value="Genomic_DNA"/>
</dbReference>
<evidence type="ECO:0000256" key="2">
    <source>
        <dbReference type="ARBA" id="ARBA00005011"/>
    </source>
</evidence>
<dbReference type="UniPathway" id="UPA00031">
    <property type="reaction ID" value="UER00012"/>
</dbReference>
<dbReference type="Pfam" id="PF00155">
    <property type="entry name" value="Aminotran_1_2"/>
    <property type="match status" value="1"/>
</dbReference>
<dbReference type="InterPro" id="IPR015422">
    <property type="entry name" value="PyrdxlP-dep_Trfase_small"/>
</dbReference>
<dbReference type="InterPro" id="IPR005861">
    <property type="entry name" value="HisP_aminotrans"/>
</dbReference>
<evidence type="ECO:0000256" key="7">
    <source>
        <dbReference type="ARBA" id="ARBA00022679"/>
    </source>
</evidence>
<evidence type="ECO:0000313" key="14">
    <source>
        <dbReference type="Proteomes" id="UP000237839"/>
    </source>
</evidence>
<evidence type="ECO:0000256" key="4">
    <source>
        <dbReference type="ARBA" id="ARBA00011738"/>
    </source>
</evidence>
<accession>A0A2S9H2C0</accession>
<dbReference type="GO" id="GO:0000105">
    <property type="term" value="P:L-histidine biosynthetic process"/>
    <property type="evidence" value="ECO:0007669"/>
    <property type="project" value="UniProtKB-UniRule"/>
</dbReference>
<dbReference type="Gene3D" id="3.90.1150.10">
    <property type="entry name" value="Aspartate Aminotransferase, domain 1"/>
    <property type="match status" value="1"/>
</dbReference>
<evidence type="ECO:0000256" key="9">
    <source>
        <dbReference type="ARBA" id="ARBA00023102"/>
    </source>
</evidence>
<dbReference type="EC" id="2.6.1.9" evidence="11"/>
<evidence type="ECO:0000256" key="3">
    <source>
        <dbReference type="ARBA" id="ARBA00007970"/>
    </source>
</evidence>
<dbReference type="InterPro" id="IPR015424">
    <property type="entry name" value="PyrdxlP-dep_Trfase"/>
</dbReference>
<keyword evidence="9 11" id="KW-0368">Histidine biosynthesis</keyword>
<dbReference type="Proteomes" id="UP000237839">
    <property type="component" value="Unassembled WGS sequence"/>
</dbReference>
<dbReference type="SUPFAM" id="SSF53383">
    <property type="entry name" value="PLP-dependent transferases"/>
    <property type="match status" value="1"/>
</dbReference>
<comment type="similarity">
    <text evidence="3 11">Belongs to the class-II pyridoxal-phosphate-dependent aminotransferase family. Histidinol-phosphate aminotransferase subfamily.</text>
</comment>
<keyword evidence="6 11" id="KW-0028">Amino-acid biosynthesis</keyword>
<dbReference type="CDD" id="cd00609">
    <property type="entry name" value="AAT_like"/>
    <property type="match status" value="1"/>
</dbReference>
<evidence type="ECO:0000256" key="10">
    <source>
        <dbReference type="ARBA" id="ARBA00047481"/>
    </source>
</evidence>
<dbReference type="GO" id="GO:0004400">
    <property type="term" value="F:histidinol-phosphate transaminase activity"/>
    <property type="evidence" value="ECO:0007669"/>
    <property type="project" value="UniProtKB-UniRule"/>
</dbReference>
<comment type="caution">
    <text evidence="13">The sequence shown here is derived from an EMBL/GenBank/DDBJ whole genome shotgun (WGS) entry which is preliminary data.</text>
</comment>
<dbReference type="InterPro" id="IPR004839">
    <property type="entry name" value="Aminotransferase_I/II_large"/>
</dbReference>
<proteinExistence type="inferred from homology"/>
<dbReference type="HAMAP" id="MF_01023">
    <property type="entry name" value="HisC_aminotrans_2"/>
    <property type="match status" value="1"/>
</dbReference>
<evidence type="ECO:0000256" key="1">
    <source>
        <dbReference type="ARBA" id="ARBA00001933"/>
    </source>
</evidence>
<dbReference type="OrthoDB" id="9813612at2"/>
<dbReference type="InterPro" id="IPR015421">
    <property type="entry name" value="PyrdxlP-dep_Trfase_major"/>
</dbReference>
<dbReference type="PANTHER" id="PTHR42885">
    <property type="entry name" value="HISTIDINOL-PHOSPHATE AMINOTRANSFERASE-RELATED"/>
    <property type="match status" value="1"/>
</dbReference>
<keyword evidence="8 11" id="KW-0663">Pyridoxal phosphate</keyword>
<evidence type="ECO:0000256" key="6">
    <source>
        <dbReference type="ARBA" id="ARBA00022605"/>
    </source>
</evidence>
<dbReference type="RefSeq" id="WP_105530873.1">
    <property type="nucleotide sequence ID" value="NZ_PUGF01000004.1"/>
</dbReference>
<reference evidence="13 14" key="1">
    <citation type="submission" date="2018-02" db="EMBL/GenBank/DDBJ databases">
        <title>Solimicrobium silvestre gen. nov., sp. nov., isolated from alpine forest soil.</title>
        <authorList>
            <person name="Margesin R."/>
            <person name="Albuquerque L."/>
            <person name="Zhang D.-C."/>
            <person name="Froufe H.J.C."/>
            <person name="Severino R."/>
            <person name="Roxo I."/>
            <person name="Egas C."/>
            <person name="Da Costa M.S."/>
        </authorList>
    </citation>
    <scope>NUCLEOTIDE SEQUENCE [LARGE SCALE GENOMIC DNA]</scope>
    <source>
        <strain evidence="13 14">S20-91</strain>
    </source>
</reference>
<sequence length="357" mass="39223">MSLIKNIIRPEILAQSSYHVPDAANMVKLDAMENPYGLPDAIKAKLGAHLSEVALNRYPIPSYRVLKQKICQQFGVPTGFDVILGNGSDELISMLSVACAKPGAKVLAPVPTFVMYAISAQLAGVEFVGVPLQADLTLDLPAMLVAIKQHRPALLYLANPNNPTGTWFDDAQIIQIIHAMAEIGLVVVDEAYQPFAPGSMMSRLPEFENLIVMRTVSKLGLAGLRLGYMSAAPALLAEIEKVRPPYNVNVLTVAALEFLLDHMSLFNEQAEQICKQRSVLISTLQKLHQIHVFPSQANFVLIRVSNSEQIFNKLLEHKILVKNVGKMHQLLVDCLRVTVSTPAENQLFMDALIATLK</sequence>
<name>A0A2S9H2C0_9BURK</name>
<comment type="pathway">
    <text evidence="2 11">Amino-acid biosynthesis; L-histidine biosynthesis; L-histidine from 5-phospho-alpha-D-ribose 1-diphosphate: step 7/9.</text>
</comment>
<keyword evidence="5 11" id="KW-0032">Aminotransferase</keyword>
<dbReference type="AlphaFoldDB" id="A0A2S9H2C0"/>
<comment type="subunit">
    <text evidence="4 11">Homodimer.</text>
</comment>
<evidence type="ECO:0000313" key="13">
    <source>
        <dbReference type="EMBL" id="PRC94006.1"/>
    </source>
</evidence>
<gene>
    <name evidence="11" type="primary">hisC</name>
    <name evidence="13" type="ORF">S2091_1179</name>
</gene>
<dbReference type="Gene3D" id="3.40.640.10">
    <property type="entry name" value="Type I PLP-dependent aspartate aminotransferase-like (Major domain)"/>
    <property type="match status" value="1"/>
</dbReference>
<dbReference type="GO" id="GO:0030170">
    <property type="term" value="F:pyridoxal phosphate binding"/>
    <property type="evidence" value="ECO:0007669"/>
    <property type="project" value="InterPro"/>
</dbReference>
<evidence type="ECO:0000256" key="11">
    <source>
        <dbReference type="HAMAP-Rule" id="MF_01023"/>
    </source>
</evidence>
<dbReference type="NCBIfam" id="TIGR01141">
    <property type="entry name" value="hisC"/>
    <property type="match status" value="1"/>
</dbReference>
<keyword evidence="7 11" id="KW-0808">Transferase</keyword>
<evidence type="ECO:0000256" key="8">
    <source>
        <dbReference type="ARBA" id="ARBA00022898"/>
    </source>
</evidence>
<protein>
    <recommendedName>
        <fullName evidence="11">Histidinol-phosphate aminotransferase</fullName>
        <ecNumber evidence="11">2.6.1.9</ecNumber>
    </recommendedName>
    <alternativeName>
        <fullName evidence="11">Imidazole acetol-phosphate transaminase</fullName>
    </alternativeName>
</protein>
<evidence type="ECO:0000259" key="12">
    <source>
        <dbReference type="Pfam" id="PF00155"/>
    </source>
</evidence>
<evidence type="ECO:0000256" key="5">
    <source>
        <dbReference type="ARBA" id="ARBA00022576"/>
    </source>
</evidence>
<dbReference type="PANTHER" id="PTHR42885:SF2">
    <property type="entry name" value="HISTIDINOL-PHOSPHATE AMINOTRANSFERASE"/>
    <property type="match status" value="1"/>
</dbReference>
<comment type="catalytic activity">
    <reaction evidence="10 11">
        <text>L-histidinol phosphate + 2-oxoglutarate = 3-(imidazol-4-yl)-2-oxopropyl phosphate + L-glutamate</text>
        <dbReference type="Rhea" id="RHEA:23744"/>
        <dbReference type="ChEBI" id="CHEBI:16810"/>
        <dbReference type="ChEBI" id="CHEBI:29985"/>
        <dbReference type="ChEBI" id="CHEBI:57766"/>
        <dbReference type="ChEBI" id="CHEBI:57980"/>
        <dbReference type="EC" id="2.6.1.9"/>
    </reaction>
</comment>
<organism evidence="13 14">
    <name type="scientific">Solimicrobium silvestre</name>
    <dbReference type="NCBI Taxonomy" id="2099400"/>
    <lineage>
        <taxon>Bacteria</taxon>
        <taxon>Pseudomonadati</taxon>
        <taxon>Pseudomonadota</taxon>
        <taxon>Betaproteobacteria</taxon>
        <taxon>Burkholderiales</taxon>
        <taxon>Oxalobacteraceae</taxon>
        <taxon>Solimicrobium</taxon>
    </lineage>
</organism>